<reference evidence="1" key="1">
    <citation type="submission" date="2024-04" db="UniProtKB">
        <authorList>
            <consortium name="EnsemblMetazoa"/>
        </authorList>
    </citation>
    <scope>IDENTIFICATION</scope>
    <source>
        <strain evidence="1">EBRO</strain>
    </source>
</reference>
<name>A0AAG5DIZ8_ANOAO</name>
<dbReference type="EnsemblMetazoa" id="ENSAATROPT012387">
    <property type="protein sequence ID" value="ENSAATROPP011242"/>
    <property type="gene ID" value="ENSAATROPG010072"/>
</dbReference>
<accession>A0AAG5DIZ8</accession>
<keyword evidence="2" id="KW-1185">Reference proteome</keyword>
<organism evidence="1 2">
    <name type="scientific">Anopheles atroparvus</name>
    <name type="common">European mosquito</name>
    <dbReference type="NCBI Taxonomy" id="41427"/>
    <lineage>
        <taxon>Eukaryota</taxon>
        <taxon>Metazoa</taxon>
        <taxon>Ecdysozoa</taxon>
        <taxon>Arthropoda</taxon>
        <taxon>Hexapoda</taxon>
        <taxon>Insecta</taxon>
        <taxon>Pterygota</taxon>
        <taxon>Neoptera</taxon>
        <taxon>Endopterygota</taxon>
        <taxon>Diptera</taxon>
        <taxon>Nematocera</taxon>
        <taxon>Culicoidea</taxon>
        <taxon>Culicidae</taxon>
        <taxon>Anophelinae</taxon>
        <taxon>Anopheles</taxon>
    </lineage>
</organism>
<proteinExistence type="predicted"/>
<dbReference type="AlphaFoldDB" id="A0AAG5DIZ8"/>
<evidence type="ECO:0000313" key="1">
    <source>
        <dbReference type="EnsemblMetazoa" id="ENSAATROPP011242"/>
    </source>
</evidence>
<dbReference type="Proteomes" id="UP000075880">
    <property type="component" value="Unassembled WGS sequence"/>
</dbReference>
<evidence type="ECO:0000313" key="2">
    <source>
        <dbReference type="Proteomes" id="UP000075880"/>
    </source>
</evidence>
<protein>
    <submittedName>
        <fullName evidence="1">Uncharacterized protein</fullName>
    </submittedName>
</protein>
<sequence length="151" mass="17264">MLVVKCNRCVNTALDASEGRRYVAAGYAGRVRQPLEDGAPRLDQTVHDRTKVRRQLVQLGSLQTVQPLGDRLELTKYVQDTVRVQHHVPSRVQASTGHSGHPSRHRKVRLRACRTEPYQRADQHGQDQRIPYSFHLAQWMGWFDSISLVDS</sequence>